<dbReference type="InterPro" id="IPR005939">
    <property type="entry name" value="BLH_phosphatase-like"/>
</dbReference>
<name>A0ABV9QVM1_9GAMM</name>
<feature type="signal peptide" evidence="1">
    <location>
        <begin position="1"/>
        <end position="33"/>
    </location>
</feature>
<dbReference type="SUPFAM" id="SSF52799">
    <property type="entry name" value="(Phosphotyrosine protein) phosphatases II"/>
    <property type="match status" value="1"/>
</dbReference>
<evidence type="ECO:0000259" key="2">
    <source>
        <dbReference type="Pfam" id="PF04273"/>
    </source>
</evidence>
<proteinExistence type="predicted"/>
<accession>A0ABV9QVM1</accession>
<dbReference type="NCBIfam" id="TIGR01244">
    <property type="entry name" value="TIGR01244 family sulfur transferase"/>
    <property type="match status" value="1"/>
</dbReference>
<comment type="caution">
    <text evidence="3">The sequence shown here is derived from an EMBL/GenBank/DDBJ whole genome shotgun (WGS) entry which is preliminary data.</text>
</comment>
<sequence>MVTSAAPAVGRRKLARIFLLAASAVVASGTAGAAEQGTPEQDAALKPLVGGVWISGQITPQQVDELKSQGIKAIIALRPDGEAPGQPPSSSIDAAARSAGLAFAYAPVAGSDIPGSAVDAVSRAIARPDNTVLLYCKSGRRAARTWALAEASRMGGLEAEAIESVVQSAGQSVDDLRDQIAARIATRPKLP</sequence>
<keyword evidence="4" id="KW-1185">Reference proteome</keyword>
<dbReference type="EMBL" id="JBHSHD010000007">
    <property type="protein sequence ID" value="MFC4820694.1"/>
    <property type="molecule type" value="Genomic_DNA"/>
</dbReference>
<gene>
    <name evidence="3" type="ORF">ACFO6Q_10185</name>
</gene>
<protein>
    <submittedName>
        <fullName evidence="3">TIGR01244 family sulfur transferase</fullName>
    </submittedName>
</protein>
<keyword evidence="1" id="KW-0732">Signal</keyword>
<dbReference type="Proteomes" id="UP001595886">
    <property type="component" value="Unassembled WGS sequence"/>
</dbReference>
<feature type="chain" id="PRO_5045613743" evidence="1">
    <location>
        <begin position="34"/>
        <end position="191"/>
    </location>
</feature>
<evidence type="ECO:0000256" key="1">
    <source>
        <dbReference type="SAM" id="SignalP"/>
    </source>
</evidence>
<evidence type="ECO:0000313" key="4">
    <source>
        <dbReference type="Proteomes" id="UP001595886"/>
    </source>
</evidence>
<feature type="domain" description="Beta-lactamase hydrolase-like protein phosphatase-like" evidence="2">
    <location>
        <begin position="52"/>
        <end position="151"/>
    </location>
</feature>
<dbReference type="GO" id="GO:0016740">
    <property type="term" value="F:transferase activity"/>
    <property type="evidence" value="ECO:0007669"/>
    <property type="project" value="UniProtKB-KW"/>
</dbReference>
<evidence type="ECO:0000313" key="3">
    <source>
        <dbReference type="EMBL" id="MFC4820694.1"/>
    </source>
</evidence>
<organism evidence="3 4">
    <name type="scientific">Dokdonella ginsengisoli</name>
    <dbReference type="NCBI Taxonomy" id="363846"/>
    <lineage>
        <taxon>Bacteria</taxon>
        <taxon>Pseudomonadati</taxon>
        <taxon>Pseudomonadota</taxon>
        <taxon>Gammaproteobacteria</taxon>
        <taxon>Lysobacterales</taxon>
        <taxon>Rhodanobacteraceae</taxon>
        <taxon>Dokdonella</taxon>
    </lineage>
</organism>
<dbReference type="RefSeq" id="WP_380020619.1">
    <property type="nucleotide sequence ID" value="NZ_JBHSHD010000007.1"/>
</dbReference>
<dbReference type="InterPro" id="IPR029021">
    <property type="entry name" value="Prot-tyrosine_phosphatase-like"/>
</dbReference>
<dbReference type="Gene3D" id="3.90.190.10">
    <property type="entry name" value="Protein tyrosine phosphatase superfamily"/>
    <property type="match status" value="1"/>
</dbReference>
<keyword evidence="3" id="KW-0808">Transferase</keyword>
<dbReference type="Pfam" id="PF04273">
    <property type="entry name" value="BLH_phosphatase"/>
    <property type="match status" value="1"/>
</dbReference>
<reference evidence="4" key="1">
    <citation type="journal article" date="2019" name="Int. J. Syst. Evol. Microbiol.">
        <title>The Global Catalogue of Microorganisms (GCM) 10K type strain sequencing project: providing services to taxonomists for standard genome sequencing and annotation.</title>
        <authorList>
            <consortium name="The Broad Institute Genomics Platform"/>
            <consortium name="The Broad Institute Genome Sequencing Center for Infectious Disease"/>
            <person name="Wu L."/>
            <person name="Ma J."/>
        </authorList>
    </citation>
    <scope>NUCLEOTIDE SEQUENCE [LARGE SCALE GENOMIC DNA]</scope>
    <source>
        <strain evidence="4">CCUG 30340</strain>
    </source>
</reference>